<name>A0A0A8Z680_ARUDO</name>
<keyword evidence="1" id="KW-1133">Transmembrane helix</keyword>
<organism evidence="2">
    <name type="scientific">Arundo donax</name>
    <name type="common">Giant reed</name>
    <name type="synonym">Donax arundinaceus</name>
    <dbReference type="NCBI Taxonomy" id="35708"/>
    <lineage>
        <taxon>Eukaryota</taxon>
        <taxon>Viridiplantae</taxon>
        <taxon>Streptophyta</taxon>
        <taxon>Embryophyta</taxon>
        <taxon>Tracheophyta</taxon>
        <taxon>Spermatophyta</taxon>
        <taxon>Magnoliopsida</taxon>
        <taxon>Liliopsida</taxon>
        <taxon>Poales</taxon>
        <taxon>Poaceae</taxon>
        <taxon>PACMAD clade</taxon>
        <taxon>Arundinoideae</taxon>
        <taxon>Arundineae</taxon>
        <taxon>Arundo</taxon>
    </lineage>
</organism>
<evidence type="ECO:0000313" key="2">
    <source>
        <dbReference type="EMBL" id="JAD34914.1"/>
    </source>
</evidence>
<reference evidence="2" key="2">
    <citation type="journal article" date="2015" name="Data Brief">
        <title>Shoot transcriptome of the giant reed, Arundo donax.</title>
        <authorList>
            <person name="Barrero R.A."/>
            <person name="Guerrero F.D."/>
            <person name="Moolhuijzen P."/>
            <person name="Goolsby J.A."/>
            <person name="Tidwell J."/>
            <person name="Bellgard S.E."/>
            <person name="Bellgard M.I."/>
        </authorList>
    </citation>
    <scope>NUCLEOTIDE SEQUENCE</scope>
    <source>
        <tissue evidence="2">Shoot tissue taken approximately 20 cm above the soil surface</tissue>
    </source>
</reference>
<reference evidence="2" key="1">
    <citation type="submission" date="2014-09" db="EMBL/GenBank/DDBJ databases">
        <authorList>
            <person name="Magalhaes I.L.F."/>
            <person name="Oliveira U."/>
            <person name="Santos F.R."/>
            <person name="Vidigal T.H.D.A."/>
            <person name="Brescovit A.D."/>
            <person name="Santos A.J."/>
        </authorList>
    </citation>
    <scope>NUCLEOTIDE SEQUENCE</scope>
    <source>
        <tissue evidence="2">Shoot tissue taken approximately 20 cm above the soil surface</tissue>
    </source>
</reference>
<sequence>MLASSVPQRGSGSSKYGFFPRKCPVQLPLAVLDTSIKPVMLGRSTTVAVSILVDNGAHLAALLWVAVILLS</sequence>
<keyword evidence="1" id="KW-0812">Transmembrane</keyword>
<dbReference type="AlphaFoldDB" id="A0A0A8Z680"/>
<feature type="transmembrane region" description="Helical" evidence="1">
    <location>
        <begin position="47"/>
        <end position="70"/>
    </location>
</feature>
<evidence type="ECO:0000256" key="1">
    <source>
        <dbReference type="SAM" id="Phobius"/>
    </source>
</evidence>
<keyword evidence="1" id="KW-0472">Membrane</keyword>
<dbReference type="EMBL" id="GBRH01262981">
    <property type="protein sequence ID" value="JAD34914.1"/>
    <property type="molecule type" value="Transcribed_RNA"/>
</dbReference>
<protein>
    <submittedName>
        <fullName evidence="2">Uncharacterized protein</fullName>
    </submittedName>
</protein>
<proteinExistence type="predicted"/>
<accession>A0A0A8Z680</accession>